<dbReference type="PaxDb" id="3708-A0A078GKN4"/>
<reference evidence="2 3" key="1">
    <citation type="journal article" date="2014" name="Science">
        <title>Plant genetics. Early allopolyploid evolution in the post-Neolithic Brassica napus oilseed genome.</title>
        <authorList>
            <person name="Chalhoub B."/>
            <person name="Denoeud F."/>
            <person name="Liu S."/>
            <person name="Parkin I.A."/>
            <person name="Tang H."/>
            <person name="Wang X."/>
            <person name="Chiquet J."/>
            <person name="Belcram H."/>
            <person name="Tong C."/>
            <person name="Samans B."/>
            <person name="Correa M."/>
            <person name="Da Silva C."/>
            <person name="Just J."/>
            <person name="Falentin C."/>
            <person name="Koh C.S."/>
            <person name="Le Clainche I."/>
            <person name="Bernard M."/>
            <person name="Bento P."/>
            <person name="Noel B."/>
            <person name="Labadie K."/>
            <person name="Alberti A."/>
            <person name="Charles M."/>
            <person name="Arnaud D."/>
            <person name="Guo H."/>
            <person name="Daviaud C."/>
            <person name="Alamery S."/>
            <person name="Jabbari K."/>
            <person name="Zhao M."/>
            <person name="Edger P.P."/>
            <person name="Chelaifa H."/>
            <person name="Tack D."/>
            <person name="Lassalle G."/>
            <person name="Mestiri I."/>
            <person name="Schnel N."/>
            <person name="Le Paslier M.C."/>
            <person name="Fan G."/>
            <person name="Renault V."/>
            <person name="Bayer P.E."/>
            <person name="Golicz A.A."/>
            <person name="Manoli S."/>
            <person name="Lee T.H."/>
            <person name="Thi V.H."/>
            <person name="Chalabi S."/>
            <person name="Hu Q."/>
            <person name="Fan C."/>
            <person name="Tollenaere R."/>
            <person name="Lu Y."/>
            <person name="Battail C."/>
            <person name="Shen J."/>
            <person name="Sidebottom C.H."/>
            <person name="Wang X."/>
            <person name="Canaguier A."/>
            <person name="Chauveau A."/>
            <person name="Berard A."/>
            <person name="Deniot G."/>
            <person name="Guan M."/>
            <person name="Liu Z."/>
            <person name="Sun F."/>
            <person name="Lim Y.P."/>
            <person name="Lyons E."/>
            <person name="Town C.D."/>
            <person name="Bancroft I."/>
            <person name="Wang X."/>
            <person name="Meng J."/>
            <person name="Ma J."/>
            <person name="Pires J.C."/>
            <person name="King G.J."/>
            <person name="Brunel D."/>
            <person name="Delourme R."/>
            <person name="Renard M."/>
            <person name="Aury J.M."/>
            <person name="Adams K.L."/>
            <person name="Batley J."/>
            <person name="Snowdon R.J."/>
            <person name="Tost J."/>
            <person name="Edwards D."/>
            <person name="Zhou Y."/>
            <person name="Hua W."/>
            <person name="Sharpe A.G."/>
            <person name="Paterson A.H."/>
            <person name="Guan C."/>
            <person name="Wincker P."/>
        </authorList>
    </citation>
    <scope>NUCLEOTIDE SEQUENCE [LARGE SCALE GENOMIC DNA]</scope>
    <source>
        <strain evidence="3">cv. Darmor-bzh</strain>
    </source>
</reference>
<keyword evidence="1" id="KW-1133">Transmembrane helix</keyword>
<organism evidence="2 3">
    <name type="scientific">Brassica napus</name>
    <name type="common">Rape</name>
    <dbReference type="NCBI Taxonomy" id="3708"/>
    <lineage>
        <taxon>Eukaryota</taxon>
        <taxon>Viridiplantae</taxon>
        <taxon>Streptophyta</taxon>
        <taxon>Embryophyta</taxon>
        <taxon>Tracheophyta</taxon>
        <taxon>Spermatophyta</taxon>
        <taxon>Magnoliopsida</taxon>
        <taxon>eudicotyledons</taxon>
        <taxon>Gunneridae</taxon>
        <taxon>Pentapetalae</taxon>
        <taxon>rosids</taxon>
        <taxon>malvids</taxon>
        <taxon>Brassicales</taxon>
        <taxon>Brassicaceae</taxon>
        <taxon>Brassiceae</taxon>
        <taxon>Brassica</taxon>
    </lineage>
</organism>
<dbReference type="Proteomes" id="UP000028999">
    <property type="component" value="Unassembled WGS sequence"/>
</dbReference>
<protein>
    <submittedName>
        <fullName evidence="2">BnaC09g20410D protein</fullName>
    </submittedName>
</protein>
<evidence type="ECO:0000313" key="3">
    <source>
        <dbReference type="Proteomes" id="UP000028999"/>
    </source>
</evidence>
<keyword evidence="1" id="KW-0812">Transmembrane</keyword>
<keyword evidence="3" id="KW-1185">Reference proteome</keyword>
<dbReference type="Gramene" id="CDY25946">
    <property type="protein sequence ID" value="CDY25946"/>
    <property type="gene ID" value="GSBRNA2T00033456001"/>
</dbReference>
<dbReference type="EMBL" id="LK032183">
    <property type="protein sequence ID" value="CDY25946.1"/>
    <property type="molecule type" value="Genomic_DNA"/>
</dbReference>
<dbReference type="OMA" id="KYPQLDW"/>
<feature type="transmembrane region" description="Helical" evidence="1">
    <location>
        <begin position="47"/>
        <end position="68"/>
    </location>
</feature>
<keyword evidence="1" id="KW-0472">Membrane</keyword>
<evidence type="ECO:0000313" key="2">
    <source>
        <dbReference type="EMBL" id="CDY25946.1"/>
    </source>
</evidence>
<gene>
    <name evidence="2" type="primary">BnaC09g20410D</name>
    <name evidence="2" type="ORF">GSBRNA2T00033456001</name>
</gene>
<name>A0A078GKN4_BRANA</name>
<evidence type="ECO:0000256" key="1">
    <source>
        <dbReference type="SAM" id="Phobius"/>
    </source>
</evidence>
<proteinExistence type="predicted"/>
<accession>A0A078GKN4</accession>
<sequence>MQNISKPSGKYPQLDWLPNVGVLCSSLTWSETFDLRARRDKNSFRRFVSLSFGLRLLVGLLLSGLGLFPE</sequence>
<dbReference type="AlphaFoldDB" id="A0A078GKN4"/>